<evidence type="ECO:0000256" key="1">
    <source>
        <dbReference type="SAM" id="MobiDB-lite"/>
    </source>
</evidence>
<comment type="caution">
    <text evidence="2">The sequence shown here is derived from an EMBL/GenBank/DDBJ whole genome shotgun (WGS) entry which is preliminary data.</text>
</comment>
<dbReference type="EMBL" id="CAJVCH010028888">
    <property type="protein sequence ID" value="CAG7705320.1"/>
    <property type="molecule type" value="Genomic_DNA"/>
</dbReference>
<sequence length="51" mass="5696">IAKCPEKFPRTPQGASGSKEIRIGIKAMKETKDFTKDMNLTSLVRLKCSLK</sequence>
<dbReference type="Proteomes" id="UP000708208">
    <property type="component" value="Unassembled WGS sequence"/>
</dbReference>
<protein>
    <submittedName>
        <fullName evidence="2">Uncharacterized protein</fullName>
    </submittedName>
</protein>
<keyword evidence="3" id="KW-1185">Reference proteome</keyword>
<gene>
    <name evidence="2" type="ORF">AFUS01_LOCUS4615</name>
</gene>
<accession>A0A8J2NUS7</accession>
<evidence type="ECO:0000313" key="2">
    <source>
        <dbReference type="EMBL" id="CAG7705320.1"/>
    </source>
</evidence>
<organism evidence="2 3">
    <name type="scientific">Allacma fusca</name>
    <dbReference type="NCBI Taxonomy" id="39272"/>
    <lineage>
        <taxon>Eukaryota</taxon>
        <taxon>Metazoa</taxon>
        <taxon>Ecdysozoa</taxon>
        <taxon>Arthropoda</taxon>
        <taxon>Hexapoda</taxon>
        <taxon>Collembola</taxon>
        <taxon>Symphypleona</taxon>
        <taxon>Sminthuridae</taxon>
        <taxon>Allacma</taxon>
    </lineage>
</organism>
<reference evidence="2" key="1">
    <citation type="submission" date="2021-06" db="EMBL/GenBank/DDBJ databases">
        <authorList>
            <person name="Hodson N. C."/>
            <person name="Mongue J. A."/>
            <person name="Jaron S. K."/>
        </authorList>
    </citation>
    <scope>NUCLEOTIDE SEQUENCE</scope>
</reference>
<dbReference type="AlphaFoldDB" id="A0A8J2NUS7"/>
<feature type="region of interest" description="Disordered" evidence="1">
    <location>
        <begin position="1"/>
        <end position="20"/>
    </location>
</feature>
<name>A0A8J2NUS7_9HEXA</name>
<evidence type="ECO:0000313" key="3">
    <source>
        <dbReference type="Proteomes" id="UP000708208"/>
    </source>
</evidence>
<feature type="non-terminal residue" evidence="2">
    <location>
        <position position="1"/>
    </location>
</feature>
<proteinExistence type="predicted"/>